<accession>A0A3G3IGL3</accession>
<evidence type="ECO:0000313" key="1">
    <source>
        <dbReference type="EMBL" id="AYQ54975.1"/>
    </source>
</evidence>
<name>A0A3G3IGL3_9ARCH</name>
<proteinExistence type="predicted"/>
<dbReference type="Gene3D" id="3.40.50.300">
    <property type="entry name" value="P-loop containing nucleotide triphosphate hydrolases"/>
    <property type="match status" value="1"/>
</dbReference>
<dbReference type="Proteomes" id="UP000273278">
    <property type="component" value="Chromosome"/>
</dbReference>
<dbReference type="SUPFAM" id="SSF53795">
    <property type="entry name" value="PEP carboxykinase-like"/>
    <property type="match status" value="1"/>
</dbReference>
<protein>
    <recommendedName>
        <fullName evidence="3">Phosphoenolpyruvate carboxykinase</fullName>
    </recommendedName>
</protein>
<dbReference type="InterPro" id="IPR027417">
    <property type="entry name" value="P-loop_NTPase"/>
</dbReference>
<dbReference type="OMA" id="YYGWIKS"/>
<dbReference type="RefSeq" id="WP_015504711.1">
    <property type="nucleotide sequence ID" value="NZ_CP017686.1"/>
</dbReference>
<dbReference type="AlphaFoldDB" id="A0A3G3IGL3"/>
<reference evidence="1 2" key="1">
    <citation type="submission" date="2016-10" db="EMBL/GenBank/DDBJ databases">
        <title>Complete genome of the TMA-utilizing, human hosted archaeon Methanomethylophilus alvus Gen. nov, sp. nov., strain Mx-05, derived from a pure culture.</title>
        <authorList>
            <person name="Brugere J.-F."/>
            <person name="Ben Hania W."/>
            <person name="Chaudhary P.P."/>
            <person name="Gaci N."/>
            <person name="Borrel G."/>
            <person name="Cao Van Tuat L."/>
            <person name="Fardeau M.-L."/>
            <person name="Harris H.M.B."/>
            <person name="O'Toole P.W."/>
            <person name="Ollivier B."/>
        </authorList>
    </citation>
    <scope>NUCLEOTIDE SEQUENCE [LARGE SCALE GENOMIC DNA]</scope>
    <source>
        <strain evidence="1 2">Mx-05</strain>
    </source>
</reference>
<evidence type="ECO:0000313" key="2">
    <source>
        <dbReference type="Proteomes" id="UP000273278"/>
    </source>
</evidence>
<sequence length="314" mass="35791">MPYETELISENECKSFRDRYDEEGLFSAKADINGIIVQFFTSDRDHIDMWRDNFYAASDRVRAHARLYCITDKEEPESKLYFEPATCTAFLFNFDYYGWVKSIALGIAGYILEGTHDTYSVHGAAIDVDDVGVTLIAPSKTGKTTQSWGLLRADNSSLISDDWYFVTFGNGRPKVTGSEKNCYIDADIGDVWEEYKPLVKNVKFDNKGRGIANVRWVTGESSVSQGCSLRYVILLQRNTFEKEVVQKIDSHRALEYLMSADLCNPHQIVRDPFRSTLRANFFKKLFEQCEVYMVNTTGTPQETQAAIRKIVGVE</sequence>
<dbReference type="GeneID" id="41321610"/>
<organism evidence="1 2">
    <name type="scientific">Methanomethylophilus alvi</name>
    <dbReference type="NCBI Taxonomy" id="1291540"/>
    <lineage>
        <taxon>Archaea</taxon>
        <taxon>Methanobacteriati</taxon>
        <taxon>Thermoplasmatota</taxon>
        <taxon>Thermoplasmata</taxon>
        <taxon>Methanomassiliicoccales</taxon>
        <taxon>Methanomethylophilaceae</taxon>
        <taxon>Methanomethylophilus</taxon>
    </lineage>
</organism>
<evidence type="ECO:0008006" key="3">
    <source>
        <dbReference type="Google" id="ProtNLM"/>
    </source>
</evidence>
<gene>
    <name evidence="1" type="ORF">BKD89_04045</name>
</gene>
<dbReference type="EMBL" id="CP017686">
    <property type="protein sequence ID" value="AYQ54975.1"/>
    <property type="molecule type" value="Genomic_DNA"/>
</dbReference>